<feature type="domain" description="MmeI-like target recognition" evidence="7">
    <location>
        <begin position="640"/>
        <end position="839"/>
    </location>
</feature>
<evidence type="ECO:0000259" key="6">
    <source>
        <dbReference type="Pfam" id="PF20465"/>
    </source>
</evidence>
<dbReference type="Pfam" id="PF20473">
    <property type="entry name" value="MmeI_Mtase"/>
    <property type="match status" value="1"/>
</dbReference>
<comment type="caution">
    <text evidence="10">The sequence shown here is derived from an EMBL/GenBank/DDBJ whole genome shotgun (WGS) entry which is preliminary data.</text>
</comment>
<keyword evidence="3" id="KW-0808">Transferase</keyword>
<dbReference type="Pfam" id="PF20467">
    <property type="entry name" value="MmeI_C"/>
    <property type="match status" value="1"/>
</dbReference>
<dbReference type="EMBL" id="JBHTON010000011">
    <property type="protein sequence ID" value="MFD1484524.1"/>
    <property type="molecule type" value="Genomic_DNA"/>
</dbReference>
<evidence type="ECO:0000259" key="7">
    <source>
        <dbReference type="Pfam" id="PF20466"/>
    </source>
</evidence>
<dbReference type="Proteomes" id="UP001597252">
    <property type="component" value="Unassembled WGS sequence"/>
</dbReference>
<dbReference type="Pfam" id="PF20464">
    <property type="entry name" value="MmeI_N"/>
    <property type="match status" value="1"/>
</dbReference>
<sequence>MEKNALLQRALTFQKNWLPLVEQGHVTERQHDREFMADFYEVFGISRSVSRAGYEWRVKIDGHDKRIDSLLPKLLIIEMESQGVKIVDNPNAGYEQAARYAYALDDANKPKYILACDFEHFYLRDPATKDVWTTTLQDFVKDIDEFSFLLGYEQKLQEDQAVVNAKAAGKISTIYRHILDVGVQPNAASLLMTRIVFCLFADDTSIFERNGVFQEFLENTAEDGSDLLSKLTVLFRQLNTSDHDWIGQKREFGYINGGLFALDIAKFTTDLGLTFNADVRQSLIDASHQDWSVISPVIFGSMFEGALDPEKRHDLGAHFTSEKNILKVIDSLFMNDLRHELDVARHTAYAGGARTKALSRLHAKILGLKFLDPACGSGNFLIVAYRELRRLEHEILDTLMKDEFQRGFQMPYDFVSTNIKVEVSQFYGIEIQPYAVSIARVGMWLMDHLMNVEASELFGELVRRIPLHAGANVIEANALTTDWQEINSPKVTPEFDYIFGNPPFLGSKLLSDAQKTQLEKVGSGIKGIKSLDFVAGWYIKTSEYMKIHQQTQSGMVSTNSLAQGIQARTLLSAILDEGIKIKFAHQTFAWDNNGANVYVVIVGLARNIENAKLFTYDTLTSDPVEKNAKVINEYLVPGQPIKLKARSKQISDLPPMKIGSSPKDGGFYILSKAERDDIVNKQPELLPFIKKFVGAKEILNHLDRYILYLNDAPISILKIPIITKKIHEVSTFRKSQGGKDTTRLSNFPTTWQKDTYAHSNILILPRVSSGRREYLPIGFGDSNTIASEETYQVIDATTGLLALLSSKMHVAWLKTVGGRLKADFRYSNTMVYNTMVLPLLTEKQNQYLEKYGDLILASRREFEKNGDSLADLYNPDYMPESLRKIHQRTDKYVDSLYGLTDPTDSERISRLAKLYQDATRE</sequence>
<dbReference type="InterPro" id="IPR050953">
    <property type="entry name" value="N4_N6_ade-DNA_methylase"/>
</dbReference>
<accession>A0ABW4E3Q6</accession>
<evidence type="ECO:0000256" key="3">
    <source>
        <dbReference type="ARBA" id="ARBA00022679"/>
    </source>
</evidence>
<dbReference type="InterPro" id="IPR046820">
    <property type="entry name" value="MmeI_TRD"/>
</dbReference>
<evidence type="ECO:0000313" key="11">
    <source>
        <dbReference type="Proteomes" id="UP001597252"/>
    </source>
</evidence>
<dbReference type="InterPro" id="IPR029063">
    <property type="entry name" value="SAM-dependent_MTases_sf"/>
</dbReference>
<name>A0ABW4E3Q6_9LACO</name>
<keyword evidence="11" id="KW-1185">Reference proteome</keyword>
<dbReference type="PROSITE" id="PS00092">
    <property type="entry name" value="N6_MTASE"/>
    <property type="match status" value="1"/>
</dbReference>
<evidence type="ECO:0000256" key="2">
    <source>
        <dbReference type="ARBA" id="ARBA00022603"/>
    </source>
</evidence>
<evidence type="ECO:0000259" key="8">
    <source>
        <dbReference type="Pfam" id="PF20467"/>
    </source>
</evidence>
<dbReference type="GO" id="GO:0008168">
    <property type="term" value="F:methyltransferase activity"/>
    <property type="evidence" value="ECO:0007669"/>
    <property type="project" value="UniProtKB-KW"/>
</dbReference>
<protein>
    <recommendedName>
        <fullName evidence="1">site-specific DNA-methyltransferase (adenine-specific)</fullName>
        <ecNumber evidence="1">2.1.1.72</ecNumber>
    </recommendedName>
</protein>
<dbReference type="InterPro" id="IPR046816">
    <property type="entry name" value="MmeI_Mtase"/>
</dbReference>
<dbReference type="SUPFAM" id="SSF53335">
    <property type="entry name" value="S-adenosyl-L-methionine-dependent methyltransferases"/>
    <property type="match status" value="1"/>
</dbReference>
<gene>
    <name evidence="10" type="ORF">ACFQ5J_04665</name>
</gene>
<feature type="domain" description="MmeI-like helicase spacer" evidence="6">
    <location>
        <begin position="188"/>
        <end position="260"/>
    </location>
</feature>
<dbReference type="GO" id="GO:0032259">
    <property type="term" value="P:methylation"/>
    <property type="evidence" value="ECO:0007669"/>
    <property type="project" value="UniProtKB-KW"/>
</dbReference>
<dbReference type="Gene3D" id="3.40.50.150">
    <property type="entry name" value="Vaccinia Virus protein VP39"/>
    <property type="match status" value="1"/>
</dbReference>
<evidence type="ECO:0000256" key="4">
    <source>
        <dbReference type="ARBA" id="ARBA00047942"/>
    </source>
</evidence>
<evidence type="ECO:0000259" key="5">
    <source>
        <dbReference type="Pfam" id="PF20464"/>
    </source>
</evidence>
<dbReference type="Pfam" id="PF20466">
    <property type="entry name" value="MmeI_TRD"/>
    <property type="match status" value="1"/>
</dbReference>
<comment type="catalytic activity">
    <reaction evidence="4">
        <text>a 2'-deoxyadenosine in DNA + S-adenosyl-L-methionine = an N(6)-methyl-2'-deoxyadenosine in DNA + S-adenosyl-L-homocysteine + H(+)</text>
        <dbReference type="Rhea" id="RHEA:15197"/>
        <dbReference type="Rhea" id="RHEA-COMP:12418"/>
        <dbReference type="Rhea" id="RHEA-COMP:12419"/>
        <dbReference type="ChEBI" id="CHEBI:15378"/>
        <dbReference type="ChEBI" id="CHEBI:57856"/>
        <dbReference type="ChEBI" id="CHEBI:59789"/>
        <dbReference type="ChEBI" id="CHEBI:90615"/>
        <dbReference type="ChEBI" id="CHEBI:90616"/>
        <dbReference type="EC" id="2.1.1.72"/>
    </reaction>
</comment>
<dbReference type="PANTHER" id="PTHR33841">
    <property type="entry name" value="DNA METHYLTRANSFERASE YEEA-RELATED"/>
    <property type="match status" value="1"/>
</dbReference>
<dbReference type="InterPro" id="IPR046819">
    <property type="entry name" value="MmeI_hel"/>
</dbReference>
<dbReference type="InterPro" id="IPR046818">
    <property type="entry name" value="MmeI_C"/>
</dbReference>
<dbReference type="InterPro" id="IPR002052">
    <property type="entry name" value="DNA_methylase_N6_adenine_CS"/>
</dbReference>
<dbReference type="Pfam" id="PF20465">
    <property type="entry name" value="MmeI_hel"/>
    <property type="match status" value="1"/>
</dbReference>
<evidence type="ECO:0000259" key="9">
    <source>
        <dbReference type="Pfam" id="PF20473"/>
    </source>
</evidence>
<keyword evidence="2 10" id="KW-0489">Methyltransferase</keyword>
<dbReference type="PRINTS" id="PR00507">
    <property type="entry name" value="N12N6MTFRASE"/>
</dbReference>
<feature type="domain" description="MmeI-like DNA-methyltransferase" evidence="9">
    <location>
        <begin position="354"/>
        <end position="614"/>
    </location>
</feature>
<evidence type="ECO:0000256" key="1">
    <source>
        <dbReference type="ARBA" id="ARBA00011900"/>
    </source>
</evidence>
<evidence type="ECO:0000313" key="10">
    <source>
        <dbReference type="EMBL" id="MFD1484524.1"/>
    </source>
</evidence>
<organism evidence="10 11">
    <name type="scientific">Lacticaseibacillus baoqingensis</name>
    <dbReference type="NCBI Taxonomy" id="2486013"/>
    <lineage>
        <taxon>Bacteria</taxon>
        <taxon>Bacillati</taxon>
        <taxon>Bacillota</taxon>
        <taxon>Bacilli</taxon>
        <taxon>Lactobacillales</taxon>
        <taxon>Lactobacillaceae</taxon>
        <taxon>Lacticaseibacillus</taxon>
    </lineage>
</organism>
<feature type="domain" description="MmeI-like C-terminal" evidence="8">
    <location>
        <begin position="842"/>
        <end position="919"/>
    </location>
</feature>
<dbReference type="RefSeq" id="WP_125706710.1">
    <property type="nucleotide sequence ID" value="NZ_JBHTON010000011.1"/>
</dbReference>
<dbReference type="PANTHER" id="PTHR33841:SF1">
    <property type="entry name" value="DNA METHYLTRANSFERASE A"/>
    <property type="match status" value="1"/>
</dbReference>
<proteinExistence type="predicted"/>
<feature type="domain" description="MmeI-like N-terminal" evidence="5">
    <location>
        <begin position="9"/>
        <end position="179"/>
    </location>
</feature>
<dbReference type="InterPro" id="IPR046817">
    <property type="entry name" value="MmeI_N"/>
</dbReference>
<dbReference type="EC" id="2.1.1.72" evidence="1"/>
<reference evidence="11" key="1">
    <citation type="journal article" date="2019" name="Int. J. Syst. Evol. Microbiol.">
        <title>The Global Catalogue of Microorganisms (GCM) 10K type strain sequencing project: providing services to taxonomists for standard genome sequencing and annotation.</title>
        <authorList>
            <consortium name="The Broad Institute Genomics Platform"/>
            <consortium name="The Broad Institute Genome Sequencing Center for Infectious Disease"/>
            <person name="Wu L."/>
            <person name="Ma J."/>
        </authorList>
    </citation>
    <scope>NUCLEOTIDE SEQUENCE [LARGE SCALE GENOMIC DNA]</scope>
    <source>
        <strain evidence="11">CCM 8903</strain>
    </source>
</reference>